<dbReference type="EMBL" id="CAJVPQ010002407">
    <property type="protein sequence ID" value="CAG8595950.1"/>
    <property type="molecule type" value="Genomic_DNA"/>
</dbReference>
<evidence type="ECO:0000313" key="2">
    <source>
        <dbReference type="EMBL" id="CAG8595950.1"/>
    </source>
</evidence>
<accession>A0A9N9CC45</accession>
<organism evidence="2 3">
    <name type="scientific">Funneliformis caledonium</name>
    <dbReference type="NCBI Taxonomy" id="1117310"/>
    <lineage>
        <taxon>Eukaryota</taxon>
        <taxon>Fungi</taxon>
        <taxon>Fungi incertae sedis</taxon>
        <taxon>Mucoromycota</taxon>
        <taxon>Glomeromycotina</taxon>
        <taxon>Glomeromycetes</taxon>
        <taxon>Glomerales</taxon>
        <taxon>Glomeraceae</taxon>
        <taxon>Funneliformis</taxon>
    </lineage>
</organism>
<comment type="caution">
    <text evidence="2">The sequence shown here is derived from an EMBL/GenBank/DDBJ whole genome shotgun (WGS) entry which is preliminary data.</text>
</comment>
<dbReference type="AlphaFoldDB" id="A0A9N9CC45"/>
<feature type="compositionally biased region" description="Polar residues" evidence="1">
    <location>
        <begin position="189"/>
        <end position="202"/>
    </location>
</feature>
<proteinExistence type="predicted"/>
<protein>
    <submittedName>
        <fullName evidence="2">15954_t:CDS:1</fullName>
    </submittedName>
</protein>
<gene>
    <name evidence="2" type="ORF">FCALED_LOCUS8342</name>
</gene>
<name>A0A9N9CC45_9GLOM</name>
<feature type="region of interest" description="Disordered" evidence="1">
    <location>
        <begin position="189"/>
        <end position="211"/>
    </location>
</feature>
<evidence type="ECO:0000256" key="1">
    <source>
        <dbReference type="SAM" id="MobiDB-lite"/>
    </source>
</evidence>
<reference evidence="2" key="1">
    <citation type="submission" date="2021-06" db="EMBL/GenBank/DDBJ databases">
        <authorList>
            <person name="Kallberg Y."/>
            <person name="Tangrot J."/>
            <person name="Rosling A."/>
        </authorList>
    </citation>
    <scope>NUCLEOTIDE SEQUENCE</scope>
    <source>
        <strain evidence="2">UK204</strain>
    </source>
</reference>
<evidence type="ECO:0000313" key="3">
    <source>
        <dbReference type="Proteomes" id="UP000789570"/>
    </source>
</evidence>
<sequence>MIINVIDEKIRAIDNKIEETKKALGIVEGKTILASFYEKRKELQKQQTVLLGQQTECFLNEENYLSCISLTIVYLLNTSTSTHSIERKFSRPQFVEGIRAHVEYNVEIAMNFNIFHFTCRKYDGFNDHIGKRIISIEIKRDCVMIQLREISLSKLFDEHFTGHTRSNLVNSTSLPVFKTYAYLVRLTTSESKSPHPNQGSRDQTSEDQDSITGIEEQTYGYKDFKLKSILGCRQTGKTF</sequence>
<keyword evidence="3" id="KW-1185">Reference proteome</keyword>
<dbReference type="Proteomes" id="UP000789570">
    <property type="component" value="Unassembled WGS sequence"/>
</dbReference>